<evidence type="ECO:0000256" key="11">
    <source>
        <dbReference type="ARBA" id="ARBA00023136"/>
    </source>
</evidence>
<name>A0A084EHV2_SPHYA</name>
<evidence type="ECO:0000256" key="4">
    <source>
        <dbReference type="ARBA" id="ARBA00022475"/>
    </source>
</evidence>
<dbReference type="GO" id="GO:0016790">
    <property type="term" value="F:thiolester hydrolase activity"/>
    <property type="evidence" value="ECO:0007669"/>
    <property type="project" value="UniProtKB-ARBA"/>
</dbReference>
<feature type="domain" description="Thioesterase" evidence="25">
    <location>
        <begin position="124"/>
        <end position="192"/>
    </location>
</feature>
<proteinExistence type="inferred from homology"/>
<evidence type="ECO:0000256" key="24">
    <source>
        <dbReference type="SAM" id="MobiDB-lite"/>
    </source>
</evidence>
<evidence type="ECO:0000256" key="18">
    <source>
        <dbReference type="ARBA" id="ARBA00043210"/>
    </source>
</evidence>
<dbReference type="InterPro" id="IPR052365">
    <property type="entry name" value="THEM4/THEM5_acyl-CoA_thioest"/>
</dbReference>
<dbReference type="GO" id="GO:0005737">
    <property type="term" value="C:cytoplasm"/>
    <property type="evidence" value="ECO:0007669"/>
    <property type="project" value="UniProtKB-SubCell"/>
</dbReference>
<evidence type="ECO:0000256" key="19">
    <source>
        <dbReference type="ARBA" id="ARBA00047588"/>
    </source>
</evidence>
<evidence type="ECO:0000256" key="20">
    <source>
        <dbReference type="ARBA" id="ARBA00047734"/>
    </source>
</evidence>
<evidence type="ECO:0000313" key="26">
    <source>
        <dbReference type="EMBL" id="KEZ17544.1"/>
    </source>
</evidence>
<gene>
    <name evidence="26" type="ORF">CP98_03291</name>
</gene>
<comment type="catalytic activity">
    <reaction evidence="23">
        <text>tetradecanoyl-CoA + H2O = tetradecanoate + CoA + H(+)</text>
        <dbReference type="Rhea" id="RHEA:40119"/>
        <dbReference type="ChEBI" id="CHEBI:15377"/>
        <dbReference type="ChEBI" id="CHEBI:15378"/>
        <dbReference type="ChEBI" id="CHEBI:30807"/>
        <dbReference type="ChEBI" id="CHEBI:57287"/>
        <dbReference type="ChEBI" id="CHEBI:57385"/>
    </reaction>
    <physiologicalReaction direction="left-to-right" evidence="23">
        <dbReference type="Rhea" id="RHEA:40120"/>
    </physiologicalReaction>
</comment>
<comment type="catalytic activity">
    <reaction evidence="19">
        <text>octanoyl-CoA + H2O = octanoate + CoA + H(+)</text>
        <dbReference type="Rhea" id="RHEA:30143"/>
        <dbReference type="ChEBI" id="CHEBI:15377"/>
        <dbReference type="ChEBI" id="CHEBI:15378"/>
        <dbReference type="ChEBI" id="CHEBI:25646"/>
        <dbReference type="ChEBI" id="CHEBI:57287"/>
        <dbReference type="ChEBI" id="CHEBI:57386"/>
    </reaction>
    <physiologicalReaction direction="left-to-right" evidence="19">
        <dbReference type="Rhea" id="RHEA:30144"/>
    </physiologicalReaction>
</comment>
<evidence type="ECO:0000256" key="7">
    <source>
        <dbReference type="ARBA" id="ARBA00022801"/>
    </source>
</evidence>
<evidence type="ECO:0000256" key="22">
    <source>
        <dbReference type="ARBA" id="ARBA00048074"/>
    </source>
</evidence>
<dbReference type="eggNOG" id="COG2050">
    <property type="taxonomic scope" value="Bacteria"/>
</dbReference>
<keyword evidence="8" id="KW-0276">Fatty acid metabolism</keyword>
<accession>A0A084EHV2</accession>
<evidence type="ECO:0000256" key="3">
    <source>
        <dbReference type="ARBA" id="ARBA00004632"/>
    </source>
</evidence>
<evidence type="ECO:0000256" key="5">
    <source>
        <dbReference type="ARBA" id="ARBA00022490"/>
    </source>
</evidence>
<dbReference type="PANTHER" id="PTHR12418">
    <property type="entry name" value="ACYL-COENZYME A THIOESTERASE THEM4"/>
    <property type="match status" value="1"/>
</dbReference>
<dbReference type="PATRIC" id="fig|13690.10.peg.3372"/>
<evidence type="ECO:0000256" key="2">
    <source>
        <dbReference type="ARBA" id="ARBA00004496"/>
    </source>
</evidence>
<evidence type="ECO:0000256" key="16">
    <source>
        <dbReference type="ARBA" id="ARBA00038848"/>
    </source>
</evidence>
<evidence type="ECO:0000256" key="8">
    <source>
        <dbReference type="ARBA" id="ARBA00022832"/>
    </source>
</evidence>
<evidence type="ECO:0000256" key="14">
    <source>
        <dbReference type="ARBA" id="ARBA00037002"/>
    </source>
</evidence>
<comment type="catalytic activity">
    <reaction evidence="14">
        <text>(9Z)-octadecenoyl-CoA + H2O = (9Z)-octadecenoate + CoA + H(+)</text>
        <dbReference type="Rhea" id="RHEA:40139"/>
        <dbReference type="ChEBI" id="CHEBI:15377"/>
        <dbReference type="ChEBI" id="CHEBI:15378"/>
        <dbReference type="ChEBI" id="CHEBI:30823"/>
        <dbReference type="ChEBI" id="CHEBI:57287"/>
        <dbReference type="ChEBI" id="CHEBI:57387"/>
    </reaction>
    <physiologicalReaction direction="left-to-right" evidence="14">
        <dbReference type="Rhea" id="RHEA:40140"/>
    </physiologicalReaction>
</comment>
<evidence type="ECO:0000313" key="27">
    <source>
        <dbReference type="Proteomes" id="UP000028534"/>
    </source>
</evidence>
<feature type="region of interest" description="Disordered" evidence="24">
    <location>
        <begin position="1"/>
        <end position="20"/>
    </location>
</feature>
<organism evidence="26 27">
    <name type="scientific">Sphingobium yanoikuyae</name>
    <name type="common">Sphingomonas yanoikuyae</name>
    <dbReference type="NCBI Taxonomy" id="13690"/>
    <lineage>
        <taxon>Bacteria</taxon>
        <taxon>Pseudomonadati</taxon>
        <taxon>Pseudomonadota</taxon>
        <taxon>Alphaproteobacteria</taxon>
        <taxon>Sphingomonadales</taxon>
        <taxon>Sphingomonadaceae</taxon>
        <taxon>Sphingobium</taxon>
    </lineage>
</organism>
<reference evidence="26 27" key="1">
    <citation type="submission" date="2014-03" db="EMBL/GenBank/DDBJ databases">
        <title>Genome sequence of Sphingobium yanoikuyae B1.</title>
        <authorList>
            <person name="Gan H.M."/>
            <person name="Gan H.Y."/>
            <person name="Savka M.A."/>
        </authorList>
    </citation>
    <scope>NUCLEOTIDE SEQUENCE [LARGE SCALE GENOMIC DNA]</scope>
    <source>
        <strain evidence="26 27">B1</strain>
    </source>
</reference>
<keyword evidence="7" id="KW-0378">Hydrolase</keyword>
<comment type="catalytic activity">
    <reaction evidence="21">
        <text>decanoyl-CoA + H2O = decanoate + CoA + H(+)</text>
        <dbReference type="Rhea" id="RHEA:40059"/>
        <dbReference type="ChEBI" id="CHEBI:15377"/>
        <dbReference type="ChEBI" id="CHEBI:15378"/>
        <dbReference type="ChEBI" id="CHEBI:27689"/>
        <dbReference type="ChEBI" id="CHEBI:57287"/>
        <dbReference type="ChEBI" id="CHEBI:61430"/>
    </reaction>
    <physiologicalReaction direction="left-to-right" evidence="21">
        <dbReference type="Rhea" id="RHEA:40060"/>
    </physiologicalReaction>
</comment>
<comment type="catalytic activity">
    <reaction evidence="13">
        <text>(5Z,8Z,11Z,14Z)-eicosatetraenoyl-CoA + H2O = (5Z,8Z,11Z,14Z)-eicosatetraenoate + CoA + H(+)</text>
        <dbReference type="Rhea" id="RHEA:40151"/>
        <dbReference type="ChEBI" id="CHEBI:15377"/>
        <dbReference type="ChEBI" id="CHEBI:15378"/>
        <dbReference type="ChEBI" id="CHEBI:32395"/>
        <dbReference type="ChEBI" id="CHEBI:57287"/>
        <dbReference type="ChEBI" id="CHEBI:57368"/>
    </reaction>
    <physiologicalReaction direction="left-to-right" evidence="13">
        <dbReference type="Rhea" id="RHEA:40152"/>
    </physiologicalReaction>
</comment>
<dbReference type="Proteomes" id="UP000028534">
    <property type="component" value="Unassembled WGS sequence"/>
</dbReference>
<comment type="similarity">
    <text evidence="15">Belongs to the THEM4/THEM5 thioesterase family.</text>
</comment>
<dbReference type="CDD" id="cd03443">
    <property type="entry name" value="PaaI_thioesterase"/>
    <property type="match status" value="1"/>
</dbReference>
<evidence type="ECO:0000256" key="23">
    <source>
        <dbReference type="ARBA" id="ARBA00048180"/>
    </source>
</evidence>
<dbReference type="GO" id="GO:0016020">
    <property type="term" value="C:membrane"/>
    <property type="evidence" value="ECO:0007669"/>
    <property type="project" value="UniProtKB-SubCell"/>
</dbReference>
<evidence type="ECO:0000256" key="1">
    <source>
        <dbReference type="ARBA" id="ARBA00004170"/>
    </source>
</evidence>
<dbReference type="Gene3D" id="3.10.129.10">
    <property type="entry name" value="Hotdog Thioesterase"/>
    <property type="match status" value="1"/>
</dbReference>
<dbReference type="Pfam" id="PF03061">
    <property type="entry name" value="4HBT"/>
    <property type="match status" value="1"/>
</dbReference>
<dbReference type="STRING" id="13690.AX777_04060"/>
<evidence type="ECO:0000256" key="13">
    <source>
        <dbReference type="ARBA" id="ARBA00035852"/>
    </source>
</evidence>
<keyword evidence="12" id="KW-0966">Cell projection</keyword>
<keyword evidence="10" id="KW-0443">Lipid metabolism</keyword>
<evidence type="ECO:0000256" key="21">
    <source>
        <dbReference type="ARBA" id="ARBA00047969"/>
    </source>
</evidence>
<dbReference type="InterPro" id="IPR029069">
    <property type="entry name" value="HotDog_dom_sf"/>
</dbReference>
<dbReference type="RefSeq" id="WP_037507444.1">
    <property type="nucleotide sequence ID" value="NZ_CAIGKD010000003.1"/>
</dbReference>
<keyword evidence="11" id="KW-0472">Membrane</keyword>
<dbReference type="SUPFAM" id="SSF54637">
    <property type="entry name" value="Thioesterase/thiol ester dehydrase-isomerase"/>
    <property type="match status" value="1"/>
</dbReference>
<comment type="catalytic activity">
    <reaction evidence="22">
        <text>dodecanoyl-CoA + H2O = dodecanoate + CoA + H(+)</text>
        <dbReference type="Rhea" id="RHEA:30135"/>
        <dbReference type="ChEBI" id="CHEBI:15377"/>
        <dbReference type="ChEBI" id="CHEBI:15378"/>
        <dbReference type="ChEBI" id="CHEBI:18262"/>
        <dbReference type="ChEBI" id="CHEBI:57287"/>
        <dbReference type="ChEBI" id="CHEBI:57375"/>
    </reaction>
    <physiologicalReaction direction="left-to-right" evidence="22">
        <dbReference type="Rhea" id="RHEA:30136"/>
    </physiologicalReaction>
</comment>
<protein>
    <recommendedName>
        <fullName evidence="17">Acyl-coenzyme A thioesterase THEM4</fullName>
        <ecNumber evidence="16">3.1.2.2</ecNumber>
    </recommendedName>
    <alternativeName>
        <fullName evidence="18">Thioesterase superfamily member 4</fullName>
    </alternativeName>
</protein>
<dbReference type="EMBL" id="JGVR01000021">
    <property type="protein sequence ID" value="KEZ17544.1"/>
    <property type="molecule type" value="Genomic_DNA"/>
</dbReference>
<comment type="catalytic activity">
    <reaction evidence="20">
        <text>hexadecanoyl-CoA + H2O = hexadecanoate + CoA + H(+)</text>
        <dbReference type="Rhea" id="RHEA:16645"/>
        <dbReference type="ChEBI" id="CHEBI:7896"/>
        <dbReference type="ChEBI" id="CHEBI:15377"/>
        <dbReference type="ChEBI" id="CHEBI:15378"/>
        <dbReference type="ChEBI" id="CHEBI:57287"/>
        <dbReference type="ChEBI" id="CHEBI:57379"/>
        <dbReference type="EC" id="3.1.2.2"/>
    </reaction>
    <physiologicalReaction direction="left-to-right" evidence="20">
        <dbReference type="Rhea" id="RHEA:16646"/>
    </physiologicalReaction>
</comment>
<keyword evidence="9" id="KW-0809">Transit peptide</keyword>
<dbReference type="AlphaFoldDB" id="A0A084EHV2"/>
<evidence type="ECO:0000256" key="9">
    <source>
        <dbReference type="ARBA" id="ARBA00022946"/>
    </source>
</evidence>
<evidence type="ECO:0000256" key="6">
    <source>
        <dbReference type="ARBA" id="ARBA00022703"/>
    </source>
</evidence>
<evidence type="ECO:0000256" key="10">
    <source>
        <dbReference type="ARBA" id="ARBA00023098"/>
    </source>
</evidence>
<dbReference type="InterPro" id="IPR006683">
    <property type="entry name" value="Thioestr_dom"/>
</dbReference>
<sequence length="210" mass="22808">MTEAGSAAGPGADEERDLLGGRWLTGDTPYGAMIDRLRDFLDHVAAAKLDDATAQALDADLAAWTQRLTPMVADEAHRMFGRVRDAPGHGQVFAPAFIPDQMGDDSLHARVTFGAFHLGANYAAHGGAVALLFDEILGLPANMSAQRMARTAYLHVNYRAITPIDKELQVSAWVTKVEGRKRFVRGELRDGDLLCADAEGLFIELLPHQQ</sequence>
<keyword evidence="4" id="KW-1003">Cell membrane</keyword>
<evidence type="ECO:0000259" key="25">
    <source>
        <dbReference type="Pfam" id="PF03061"/>
    </source>
</evidence>
<evidence type="ECO:0000256" key="17">
    <source>
        <dbReference type="ARBA" id="ARBA00040123"/>
    </source>
</evidence>
<keyword evidence="6" id="KW-0053">Apoptosis</keyword>
<comment type="caution">
    <text evidence="26">The sequence shown here is derived from an EMBL/GenBank/DDBJ whole genome shotgun (WGS) entry which is preliminary data.</text>
</comment>
<comment type="subcellular location">
    <subcellularLocation>
        <location evidence="3">Cell projection</location>
        <location evidence="3">Ruffle membrane</location>
    </subcellularLocation>
    <subcellularLocation>
        <location evidence="2">Cytoplasm</location>
    </subcellularLocation>
    <subcellularLocation>
        <location evidence="1">Membrane</location>
        <topology evidence="1">Peripheral membrane protein</topology>
    </subcellularLocation>
</comment>
<dbReference type="GO" id="GO:0006631">
    <property type="term" value="P:fatty acid metabolic process"/>
    <property type="evidence" value="ECO:0007669"/>
    <property type="project" value="UniProtKB-KW"/>
</dbReference>
<evidence type="ECO:0000256" key="15">
    <source>
        <dbReference type="ARBA" id="ARBA00038456"/>
    </source>
</evidence>
<keyword evidence="5" id="KW-0963">Cytoplasm</keyword>
<dbReference type="EC" id="3.1.2.2" evidence="16"/>
<dbReference type="PANTHER" id="PTHR12418:SF19">
    <property type="entry name" value="ACYL-COENZYME A THIOESTERASE THEM4"/>
    <property type="match status" value="1"/>
</dbReference>
<evidence type="ECO:0000256" key="12">
    <source>
        <dbReference type="ARBA" id="ARBA00023273"/>
    </source>
</evidence>